<feature type="region of interest" description="Disordered" evidence="1">
    <location>
        <begin position="69"/>
        <end position="131"/>
    </location>
</feature>
<evidence type="ECO:0000313" key="3">
    <source>
        <dbReference type="EMBL" id="RCX19190.1"/>
    </source>
</evidence>
<organism evidence="3 4">
    <name type="scientific">Fontibacillus phaseoli</name>
    <dbReference type="NCBI Taxonomy" id="1416533"/>
    <lineage>
        <taxon>Bacteria</taxon>
        <taxon>Bacillati</taxon>
        <taxon>Bacillota</taxon>
        <taxon>Bacilli</taxon>
        <taxon>Bacillales</taxon>
        <taxon>Paenibacillaceae</taxon>
        <taxon>Fontibacillus</taxon>
    </lineage>
</organism>
<keyword evidence="2" id="KW-0812">Transmembrane</keyword>
<feature type="transmembrane region" description="Helical" evidence="2">
    <location>
        <begin position="47"/>
        <end position="67"/>
    </location>
</feature>
<dbReference type="Pfam" id="PF26310">
    <property type="entry name" value="YczF"/>
    <property type="match status" value="1"/>
</dbReference>
<dbReference type="InterPro" id="IPR058725">
    <property type="entry name" value="YczF"/>
</dbReference>
<dbReference type="EMBL" id="QPJW01000005">
    <property type="protein sequence ID" value="RCX19190.1"/>
    <property type="molecule type" value="Genomic_DNA"/>
</dbReference>
<evidence type="ECO:0000256" key="1">
    <source>
        <dbReference type="SAM" id="MobiDB-lite"/>
    </source>
</evidence>
<comment type="caution">
    <text evidence="3">The sequence shown here is derived from an EMBL/GenBank/DDBJ whole genome shotgun (WGS) entry which is preliminary data.</text>
</comment>
<keyword evidence="4" id="KW-1185">Reference proteome</keyword>
<proteinExistence type="predicted"/>
<keyword evidence="2" id="KW-1133">Transmembrane helix</keyword>
<keyword evidence="2" id="KW-0472">Membrane</keyword>
<feature type="compositionally biased region" description="Polar residues" evidence="1">
    <location>
        <begin position="120"/>
        <end position="131"/>
    </location>
</feature>
<name>A0A369BCC7_9BACL</name>
<gene>
    <name evidence="3" type="ORF">DFP94_105207</name>
</gene>
<evidence type="ECO:0000313" key="4">
    <source>
        <dbReference type="Proteomes" id="UP000253090"/>
    </source>
</evidence>
<accession>A0A369BCC7</accession>
<dbReference type="Proteomes" id="UP000253090">
    <property type="component" value="Unassembled WGS sequence"/>
</dbReference>
<sequence length="131" mass="13796">MLLKKYFVVFLFLLLSLGYSILTDVLVGQPWDTVLKNFNYAMVTTTQKITVCGLALSLVVPDLYHAFKTKKEKKSAHNSGSGSDSDSDSDSGYGSGSSSGTDANSNASSDPAPGPSSGSYGQSRPTAGTRE</sequence>
<feature type="compositionally biased region" description="Low complexity" evidence="1">
    <location>
        <begin position="79"/>
        <end position="119"/>
    </location>
</feature>
<reference evidence="3 4" key="1">
    <citation type="submission" date="2018-07" db="EMBL/GenBank/DDBJ databases">
        <title>Genomic Encyclopedia of Type Strains, Phase III (KMG-III): the genomes of soil and plant-associated and newly described type strains.</title>
        <authorList>
            <person name="Whitman W."/>
        </authorList>
    </citation>
    <scope>NUCLEOTIDE SEQUENCE [LARGE SCALE GENOMIC DNA]</scope>
    <source>
        <strain evidence="3 4">CECT 8333</strain>
    </source>
</reference>
<protein>
    <submittedName>
        <fullName evidence="3">Uncharacterized protein</fullName>
    </submittedName>
</protein>
<evidence type="ECO:0000256" key="2">
    <source>
        <dbReference type="SAM" id="Phobius"/>
    </source>
</evidence>
<dbReference type="AlphaFoldDB" id="A0A369BCC7"/>